<feature type="domain" description="SD-repeat containing protein B" evidence="7">
    <location>
        <begin position="604"/>
        <end position="729"/>
    </location>
</feature>
<name>A0ABY9MSJ7_9GAMM</name>
<keyword evidence="9" id="KW-1185">Reference proteome</keyword>
<feature type="chain" id="PRO_5046762849" evidence="5">
    <location>
        <begin position="28"/>
        <end position="980"/>
    </location>
</feature>
<dbReference type="InterPro" id="IPR051417">
    <property type="entry name" value="SDr/BOS_complex"/>
</dbReference>
<dbReference type="NCBIfam" id="TIGR01451">
    <property type="entry name" value="B_ant_repeat"/>
    <property type="match status" value="1"/>
</dbReference>
<sequence>MFNKSFLLYWYSLSLAGLLLFSPPVYANIAGTVFRDFNANGAFDTGASFNEVGMAGVNVKAFDAAGVEKASATSGADGTYTLNIADSADYRVEFSWTQSWLKEGSAGGTSVQFVKGDASNVNAAVSNPVQYCQANPQVGITRMVPDNQTAKPSILSFAYDSSGDDRSAMTALAHGSDKLGTTWGVAYRRDTKKLYASAVLRRYASEGDLGFGGIYELDPTNPTAAPVKWFTVADTGTLAARGIPADGGPSHDIEAYQKIGKASLGDIDISEDGKTLYAMNLNTRSLVPIDMATKTAGTPIPVTDPGCSSADDVRPWAVNVHEGEVYVGVVCSDESAGSITSKFKAYVMKLTGSSFTTVASMPLDYEKDWAAPGAYPTPKEACEAQRGWFPWTSNPADFTSFAGCRGTGDADKNTVIHPQPVLSDIEFDVDGSIVLGFLDRLALQAGAGNYAPDAANTALYANMGGGDIRRICNVGGSYVAEGGLGCAFNGGQNLSKNNEFYIGDRIMYSYNGDPTNLESAHSETSIGGLALRAGSGEVLMSTYDPIDDTGGSNLRWATQGVSWLSNTSGDKLDSFEIVSTTDQDFAKASGMGDLEVMCDEAPLEVGNRVWQDTNGNGIQDADEAGIDNVDVTLTCGIDAATVKTANGGQFLFSNKAHATFMKPGASCKITVALGQTALNGLSVTKQNADGVTDNNTSTDLRDSDAIPSGEITFTVGNAGENNHTLDIGYKMTPALHSIGNRVWIDANNNGVADIGESAVSAGVKLDLKNASGGVLNTTTTDVNGRYLFSGLDAGSYQVCVSADNFAASAVLAYYTASTGKTPVPKADTDNTDGDDNGSDDTANGLCSDLVTLGTDEPTGEMSATGNDGADGQGTPDTHSNLTVDFGIVPPMVVKKADLSLTKTANPTSVKRGDKVIYTLTVGNAGQDDATGVKVKESLPAGVTWVSDDGLGTYDNVSGIWTVGDINKDTSKVLSITVTVN</sequence>
<evidence type="ECO:0000256" key="4">
    <source>
        <dbReference type="SAM" id="MobiDB-lite"/>
    </source>
</evidence>
<dbReference type="InterPro" id="IPR001434">
    <property type="entry name" value="OmcB-like_DUF11"/>
</dbReference>
<keyword evidence="2" id="KW-0964">Secreted</keyword>
<dbReference type="SUPFAM" id="SSF117074">
    <property type="entry name" value="Hypothetical protein PA1324"/>
    <property type="match status" value="3"/>
</dbReference>
<protein>
    <submittedName>
        <fullName evidence="8">SdrD B-like domain-containing protein</fullName>
    </submittedName>
</protein>
<evidence type="ECO:0000256" key="2">
    <source>
        <dbReference type="ARBA" id="ARBA00022525"/>
    </source>
</evidence>
<proteinExistence type="predicted"/>
<evidence type="ECO:0000313" key="8">
    <source>
        <dbReference type="EMBL" id="WML91532.1"/>
    </source>
</evidence>
<dbReference type="Gene3D" id="2.60.40.10">
    <property type="entry name" value="Immunoglobulins"/>
    <property type="match status" value="4"/>
</dbReference>
<evidence type="ECO:0000313" key="9">
    <source>
        <dbReference type="Proteomes" id="UP001236657"/>
    </source>
</evidence>
<evidence type="ECO:0000256" key="5">
    <source>
        <dbReference type="SAM" id="SignalP"/>
    </source>
</evidence>
<dbReference type="PANTHER" id="PTHR23303:SF15">
    <property type="entry name" value="COLOSSIN-A"/>
    <property type="match status" value="1"/>
</dbReference>
<feature type="domain" description="SD-repeat containing protein B" evidence="7">
    <location>
        <begin position="28"/>
        <end position="102"/>
    </location>
</feature>
<dbReference type="InterPro" id="IPR013783">
    <property type="entry name" value="Ig-like_fold"/>
</dbReference>
<evidence type="ECO:0000259" key="6">
    <source>
        <dbReference type="Pfam" id="PF01345"/>
    </source>
</evidence>
<dbReference type="SUPFAM" id="SSF63825">
    <property type="entry name" value="YWTD domain"/>
    <property type="match status" value="1"/>
</dbReference>
<feature type="domain" description="DUF11" evidence="6">
    <location>
        <begin position="897"/>
        <end position="979"/>
    </location>
</feature>
<dbReference type="Pfam" id="PF01345">
    <property type="entry name" value="DUF11"/>
    <property type="match status" value="1"/>
</dbReference>
<dbReference type="Proteomes" id="UP001236657">
    <property type="component" value="Chromosome"/>
</dbReference>
<feature type="region of interest" description="Disordered" evidence="4">
    <location>
        <begin position="821"/>
        <end position="878"/>
    </location>
</feature>
<evidence type="ECO:0000256" key="1">
    <source>
        <dbReference type="ARBA" id="ARBA00004613"/>
    </source>
</evidence>
<dbReference type="EMBL" id="CP133218">
    <property type="protein sequence ID" value="WML91532.1"/>
    <property type="molecule type" value="Genomic_DNA"/>
</dbReference>
<keyword evidence="3 5" id="KW-0732">Signal</keyword>
<organism evidence="8 9">
    <name type="scientific">Thiothrix lacustris</name>
    <dbReference type="NCBI Taxonomy" id="525917"/>
    <lineage>
        <taxon>Bacteria</taxon>
        <taxon>Pseudomonadati</taxon>
        <taxon>Pseudomonadota</taxon>
        <taxon>Gammaproteobacteria</taxon>
        <taxon>Thiotrichales</taxon>
        <taxon>Thiotrichaceae</taxon>
        <taxon>Thiothrix</taxon>
    </lineage>
</organism>
<reference evidence="8 9" key="1">
    <citation type="submission" date="2023-08" db="EMBL/GenBank/DDBJ databases">
        <title>New molecular markers tilS and rpoB for phylogenetic and monitoring studies of the genus Thiothrix biodiversity.</title>
        <authorList>
            <person name="Ravin N.V."/>
            <person name="Smolyakov D."/>
            <person name="Markov N.D."/>
            <person name="Beletsky A.V."/>
            <person name="Mardanov A.V."/>
            <person name="Rudenko T.S."/>
            <person name="Grabovich M.Y."/>
        </authorList>
    </citation>
    <scope>NUCLEOTIDE SEQUENCE [LARGE SCALE GENOMIC DNA]</scope>
    <source>
        <strain evidence="8 9">MK1</strain>
    </source>
</reference>
<evidence type="ECO:0000256" key="3">
    <source>
        <dbReference type="ARBA" id="ARBA00022729"/>
    </source>
</evidence>
<feature type="compositionally biased region" description="Acidic residues" evidence="4">
    <location>
        <begin position="829"/>
        <end position="838"/>
    </location>
</feature>
<gene>
    <name evidence="8" type="ORF">RCF98_04040</name>
</gene>
<dbReference type="PANTHER" id="PTHR23303">
    <property type="entry name" value="CARBOXYPEPTIDASE REGULATORY REGION-CONTAINING"/>
    <property type="match status" value="1"/>
</dbReference>
<accession>A0ABY9MSJ7</accession>
<evidence type="ECO:0000259" key="7">
    <source>
        <dbReference type="Pfam" id="PF17210"/>
    </source>
</evidence>
<dbReference type="RefSeq" id="WP_308896321.1">
    <property type="nucleotide sequence ID" value="NZ_CP133218.1"/>
</dbReference>
<dbReference type="Pfam" id="PF17210">
    <property type="entry name" value="SdrD_B"/>
    <property type="match status" value="3"/>
</dbReference>
<feature type="signal peptide" evidence="5">
    <location>
        <begin position="1"/>
        <end position="27"/>
    </location>
</feature>
<dbReference type="InterPro" id="IPR047589">
    <property type="entry name" value="DUF11_rpt"/>
</dbReference>
<comment type="subcellular location">
    <subcellularLocation>
        <location evidence="1">Secreted</location>
    </subcellularLocation>
</comment>
<dbReference type="InterPro" id="IPR033764">
    <property type="entry name" value="Sdr_B"/>
</dbReference>
<feature type="domain" description="SD-repeat containing protein B" evidence="7">
    <location>
        <begin position="737"/>
        <end position="804"/>
    </location>
</feature>